<reference evidence="1 2" key="2">
    <citation type="journal article" date="2023" name="Mol. Biol. Evol.">
        <title>Genomics of Secondarily Temperate Adaptation in the Only Non-Antarctic Icefish.</title>
        <authorList>
            <person name="Rivera-Colon A.G."/>
            <person name="Rayamajhi N."/>
            <person name="Minhas B.F."/>
            <person name="Madrigal G."/>
            <person name="Bilyk K.T."/>
            <person name="Yoon V."/>
            <person name="Hune M."/>
            <person name="Gregory S."/>
            <person name="Cheng C.H.C."/>
            <person name="Catchen J.M."/>
        </authorList>
    </citation>
    <scope>NUCLEOTIDE SEQUENCE [LARGE SCALE GENOMIC DNA]</scope>
    <source>
        <strain evidence="1">JMC-PN-2008</strain>
    </source>
</reference>
<dbReference type="AlphaFoldDB" id="A0AAN7WKF2"/>
<dbReference type="Proteomes" id="UP001346869">
    <property type="component" value="Unassembled WGS sequence"/>
</dbReference>
<proteinExistence type="predicted"/>
<keyword evidence="2" id="KW-1185">Reference proteome</keyword>
<gene>
    <name evidence="1" type="ORF">PBY51_016569</name>
</gene>
<evidence type="ECO:0000313" key="2">
    <source>
        <dbReference type="Proteomes" id="UP001346869"/>
    </source>
</evidence>
<protein>
    <submittedName>
        <fullName evidence="1">Uncharacterized protein</fullName>
    </submittedName>
</protein>
<organism evidence="1 2">
    <name type="scientific">Eleginops maclovinus</name>
    <name type="common">Patagonian blennie</name>
    <name type="synonym">Eleginus maclovinus</name>
    <dbReference type="NCBI Taxonomy" id="56733"/>
    <lineage>
        <taxon>Eukaryota</taxon>
        <taxon>Metazoa</taxon>
        <taxon>Chordata</taxon>
        <taxon>Craniata</taxon>
        <taxon>Vertebrata</taxon>
        <taxon>Euteleostomi</taxon>
        <taxon>Actinopterygii</taxon>
        <taxon>Neopterygii</taxon>
        <taxon>Teleostei</taxon>
        <taxon>Neoteleostei</taxon>
        <taxon>Acanthomorphata</taxon>
        <taxon>Eupercaria</taxon>
        <taxon>Perciformes</taxon>
        <taxon>Notothenioidei</taxon>
        <taxon>Eleginopidae</taxon>
        <taxon>Eleginops</taxon>
    </lineage>
</organism>
<reference evidence="1 2" key="1">
    <citation type="journal article" date="2023" name="Genes (Basel)">
        <title>Chromosome-Level Genome Assembly and Circadian Gene Repertoire of the Patagonia Blennie Eleginops maclovinus-The Closest Ancestral Proxy of Antarctic Cryonotothenioids.</title>
        <authorList>
            <person name="Cheng C.C."/>
            <person name="Rivera-Colon A.G."/>
            <person name="Minhas B.F."/>
            <person name="Wilson L."/>
            <person name="Rayamajhi N."/>
            <person name="Vargas-Chacoff L."/>
            <person name="Catchen J.M."/>
        </authorList>
    </citation>
    <scope>NUCLEOTIDE SEQUENCE [LARGE SCALE GENOMIC DNA]</scope>
    <source>
        <strain evidence="1">JMC-PN-2008</strain>
    </source>
</reference>
<accession>A0AAN7WKF2</accession>
<evidence type="ECO:0000313" key="1">
    <source>
        <dbReference type="EMBL" id="KAK5847445.1"/>
    </source>
</evidence>
<sequence length="112" mass="12211">MLPKNLESESKCSTDLHQTVSLLRPYLCSGGLQNQMKPPLNCSCSPHFQPAGVRLQRAGGVNHRLSGLFMAFSEKQKPGHNSQSSLTRPILKHAVKPGSARGESCCLCYAFL</sequence>
<dbReference type="EMBL" id="JAUZQC010000026">
    <property type="protein sequence ID" value="KAK5847445.1"/>
    <property type="molecule type" value="Genomic_DNA"/>
</dbReference>
<comment type="caution">
    <text evidence="1">The sequence shown here is derived from an EMBL/GenBank/DDBJ whole genome shotgun (WGS) entry which is preliminary data.</text>
</comment>
<name>A0AAN7WKF2_ELEMC</name>